<feature type="transmembrane region" description="Helical" evidence="8">
    <location>
        <begin position="251"/>
        <end position="271"/>
    </location>
</feature>
<dbReference type="EMBL" id="MCGO01000012">
    <property type="protein sequence ID" value="ORY48214.1"/>
    <property type="molecule type" value="Genomic_DNA"/>
</dbReference>
<evidence type="ECO:0000256" key="8">
    <source>
        <dbReference type="SAM" id="Phobius"/>
    </source>
</evidence>
<dbReference type="InterPro" id="IPR001841">
    <property type="entry name" value="Znf_RING"/>
</dbReference>
<comment type="caution">
    <text evidence="11">The sequence shown here is derived from an EMBL/GenBank/DDBJ whole genome shotgun (WGS) entry which is preliminary data.</text>
</comment>
<organism evidence="11 12">
    <name type="scientific">Rhizoclosmatium globosum</name>
    <dbReference type="NCBI Taxonomy" id="329046"/>
    <lineage>
        <taxon>Eukaryota</taxon>
        <taxon>Fungi</taxon>
        <taxon>Fungi incertae sedis</taxon>
        <taxon>Chytridiomycota</taxon>
        <taxon>Chytridiomycota incertae sedis</taxon>
        <taxon>Chytridiomycetes</taxon>
        <taxon>Chytridiales</taxon>
        <taxon>Chytriomycetaceae</taxon>
        <taxon>Rhizoclosmatium</taxon>
    </lineage>
</organism>
<keyword evidence="4 8" id="KW-1133">Transmembrane helix</keyword>
<gene>
    <name evidence="11" type="ORF">BCR33DRAFT_695950</name>
</gene>
<feature type="chain" id="PRO_5012192290" description="RING-type domain-containing protein" evidence="9">
    <location>
        <begin position="29"/>
        <end position="444"/>
    </location>
</feature>
<evidence type="ECO:0000256" key="9">
    <source>
        <dbReference type="SAM" id="SignalP"/>
    </source>
</evidence>
<dbReference type="InterPro" id="IPR013083">
    <property type="entry name" value="Znf_RING/FYVE/PHD"/>
</dbReference>
<evidence type="ECO:0000313" key="11">
    <source>
        <dbReference type="EMBL" id="ORY48214.1"/>
    </source>
</evidence>
<dbReference type="PROSITE" id="PS50089">
    <property type="entry name" value="ZF_RING_2"/>
    <property type="match status" value="1"/>
</dbReference>
<keyword evidence="2 8" id="KW-0812">Transmembrane</keyword>
<evidence type="ECO:0000256" key="7">
    <source>
        <dbReference type="SAM" id="MobiDB-lite"/>
    </source>
</evidence>
<evidence type="ECO:0000256" key="1">
    <source>
        <dbReference type="ARBA" id="ARBA00004141"/>
    </source>
</evidence>
<dbReference type="PANTHER" id="PTHR13407:SF0">
    <property type="entry name" value="FI05221P"/>
    <property type="match status" value="1"/>
</dbReference>
<evidence type="ECO:0000259" key="10">
    <source>
        <dbReference type="PROSITE" id="PS50089"/>
    </source>
</evidence>
<evidence type="ECO:0000256" key="5">
    <source>
        <dbReference type="ARBA" id="ARBA00023136"/>
    </source>
</evidence>
<dbReference type="Pfam" id="PF13639">
    <property type="entry name" value="zf-RING_2"/>
    <property type="match status" value="1"/>
</dbReference>
<dbReference type="CDD" id="cd16475">
    <property type="entry name" value="RING-H2_RNF121-like"/>
    <property type="match status" value="1"/>
</dbReference>
<keyword evidence="5 8" id="KW-0472">Membrane</keyword>
<feature type="signal peptide" evidence="9">
    <location>
        <begin position="1"/>
        <end position="28"/>
    </location>
</feature>
<evidence type="ECO:0000313" key="12">
    <source>
        <dbReference type="Proteomes" id="UP000193642"/>
    </source>
</evidence>
<evidence type="ECO:0000256" key="4">
    <source>
        <dbReference type="ARBA" id="ARBA00022989"/>
    </source>
</evidence>
<feature type="transmembrane region" description="Helical" evidence="8">
    <location>
        <begin position="187"/>
        <end position="207"/>
    </location>
</feature>
<name>A0A1Y2CN02_9FUNG</name>
<evidence type="ECO:0000256" key="6">
    <source>
        <dbReference type="PROSITE-ProRule" id="PRU00175"/>
    </source>
</evidence>
<keyword evidence="6" id="KW-0862">Zinc</keyword>
<dbReference type="GO" id="GO:0008270">
    <property type="term" value="F:zinc ion binding"/>
    <property type="evidence" value="ECO:0007669"/>
    <property type="project" value="UniProtKB-KW"/>
</dbReference>
<dbReference type="GO" id="GO:0061630">
    <property type="term" value="F:ubiquitin protein ligase activity"/>
    <property type="evidence" value="ECO:0007669"/>
    <property type="project" value="TreeGrafter"/>
</dbReference>
<keyword evidence="6" id="KW-0863">Zinc-finger</keyword>
<evidence type="ECO:0000256" key="3">
    <source>
        <dbReference type="ARBA" id="ARBA00022723"/>
    </source>
</evidence>
<dbReference type="OrthoDB" id="8062037at2759"/>
<dbReference type="AlphaFoldDB" id="A0A1Y2CN02"/>
<feature type="region of interest" description="Disordered" evidence="7">
    <location>
        <begin position="41"/>
        <end position="87"/>
    </location>
</feature>
<dbReference type="GO" id="GO:0005789">
    <property type="term" value="C:endoplasmic reticulum membrane"/>
    <property type="evidence" value="ECO:0007669"/>
    <property type="project" value="TreeGrafter"/>
</dbReference>
<sequence>MRCTAPTRSAIVLLFVLFSPNALPSVSADKLVHLERRVEPPSNNVKAPAPVPPIAPPALKTAEPIPANPVEQQNDKDTNKAPEPPVAVTAVPPSPTPDPHNHHFEIPNRPLTDEDRERLIDEFCRQNNIKRSDLTKEQHDALIERFKFLEQHRGHEQQHAEMALILFGSLIVFQIVLTVWKKWHPNSFNLVSLLGLWFVPAGIGLSAGNLRFIGVWTLFSLANGIVVRKAIFESPMQSETPKLVYRWYSYVYQASVMVGAVGYFFTFVPFFSLPSLLFGFSEESEISMFRGGVTILFYALYFGMLGRDFVDRLSDRMAMMMGYFSRTGFPRKHLRSNVCAICGESTNEHKSLQKSTESVIKMNCGHPFHEDCIRGWTIIGKKDCCPYCKEKVDMKAFSRHAWDSTQLIYLNFLDALRYLLVWNPVCLSSYTLYSRSLVSSEQLL</sequence>
<protein>
    <recommendedName>
        <fullName evidence="10">RING-type domain-containing protein</fullName>
    </recommendedName>
</protein>
<feature type="transmembrane region" description="Helical" evidence="8">
    <location>
        <begin position="162"/>
        <end position="180"/>
    </location>
</feature>
<keyword evidence="12" id="KW-1185">Reference proteome</keyword>
<feature type="domain" description="RING-type" evidence="10">
    <location>
        <begin position="339"/>
        <end position="389"/>
    </location>
</feature>
<proteinExistence type="predicted"/>
<keyword evidence="3" id="KW-0479">Metal-binding</keyword>
<dbReference type="SUPFAM" id="SSF57850">
    <property type="entry name" value="RING/U-box"/>
    <property type="match status" value="1"/>
</dbReference>
<dbReference type="GO" id="GO:0000139">
    <property type="term" value="C:Golgi membrane"/>
    <property type="evidence" value="ECO:0007669"/>
    <property type="project" value="TreeGrafter"/>
</dbReference>
<dbReference type="PANTHER" id="PTHR13407">
    <property type="entry name" value="RNF121 PROTEIN"/>
    <property type="match status" value="1"/>
</dbReference>
<dbReference type="Proteomes" id="UP000193642">
    <property type="component" value="Unassembled WGS sequence"/>
</dbReference>
<evidence type="ECO:0000256" key="2">
    <source>
        <dbReference type="ARBA" id="ARBA00022692"/>
    </source>
</evidence>
<feature type="transmembrane region" description="Helical" evidence="8">
    <location>
        <begin position="291"/>
        <end position="310"/>
    </location>
</feature>
<accession>A0A1Y2CN02</accession>
<reference evidence="11 12" key="1">
    <citation type="submission" date="2016-07" db="EMBL/GenBank/DDBJ databases">
        <title>Pervasive Adenine N6-methylation of Active Genes in Fungi.</title>
        <authorList>
            <consortium name="DOE Joint Genome Institute"/>
            <person name="Mondo S.J."/>
            <person name="Dannebaum R.O."/>
            <person name="Kuo R.C."/>
            <person name="Labutti K."/>
            <person name="Haridas S."/>
            <person name="Kuo A."/>
            <person name="Salamov A."/>
            <person name="Ahrendt S.R."/>
            <person name="Lipzen A."/>
            <person name="Sullivan W."/>
            <person name="Andreopoulos W.B."/>
            <person name="Clum A."/>
            <person name="Lindquist E."/>
            <person name="Daum C."/>
            <person name="Ramamoorthy G.K."/>
            <person name="Gryganskyi A."/>
            <person name="Culley D."/>
            <person name="Magnuson J.K."/>
            <person name="James T.Y."/>
            <person name="O'Malley M.A."/>
            <person name="Stajich J.E."/>
            <person name="Spatafora J.W."/>
            <person name="Visel A."/>
            <person name="Grigoriev I.V."/>
        </authorList>
    </citation>
    <scope>NUCLEOTIDE SEQUENCE [LARGE SCALE GENOMIC DNA]</scope>
    <source>
        <strain evidence="11 12">JEL800</strain>
    </source>
</reference>
<dbReference type="InterPro" id="IPR040176">
    <property type="entry name" value="RNF121/RNF175"/>
</dbReference>
<keyword evidence="9" id="KW-0732">Signal</keyword>
<comment type="subcellular location">
    <subcellularLocation>
        <location evidence="1">Membrane</location>
        <topology evidence="1">Multi-pass membrane protein</topology>
    </subcellularLocation>
</comment>
<dbReference type="SMART" id="SM00184">
    <property type="entry name" value="RING"/>
    <property type="match status" value="1"/>
</dbReference>
<dbReference type="GO" id="GO:0036503">
    <property type="term" value="P:ERAD pathway"/>
    <property type="evidence" value="ECO:0007669"/>
    <property type="project" value="TreeGrafter"/>
</dbReference>
<dbReference type="Gene3D" id="3.30.40.10">
    <property type="entry name" value="Zinc/RING finger domain, C3HC4 (zinc finger)"/>
    <property type="match status" value="1"/>
</dbReference>